<dbReference type="GO" id="GO:0016887">
    <property type="term" value="F:ATP hydrolysis activity"/>
    <property type="evidence" value="ECO:0007669"/>
    <property type="project" value="InterPro"/>
</dbReference>
<organism evidence="5 6">
    <name type="scientific">Mageeibacillus indolicus</name>
    <dbReference type="NCBI Taxonomy" id="884684"/>
    <lineage>
        <taxon>Bacteria</taxon>
        <taxon>Bacillati</taxon>
        <taxon>Bacillota</taxon>
        <taxon>Clostridia</taxon>
        <taxon>Eubacteriales</taxon>
        <taxon>Oscillospiraceae</taxon>
        <taxon>Mageeibacillus</taxon>
    </lineage>
</organism>
<dbReference type="InterPro" id="IPR017871">
    <property type="entry name" value="ABC_transporter-like_CS"/>
</dbReference>
<comment type="caution">
    <text evidence="5">The sequence shown here is derived from an EMBL/GenBank/DDBJ whole genome shotgun (WGS) entry which is preliminary data.</text>
</comment>
<dbReference type="PANTHER" id="PTHR42711">
    <property type="entry name" value="ABC TRANSPORTER ATP-BINDING PROTEIN"/>
    <property type="match status" value="1"/>
</dbReference>
<evidence type="ECO:0000313" key="5">
    <source>
        <dbReference type="EMBL" id="PNH18376.1"/>
    </source>
</evidence>
<dbReference type="SMART" id="SM00382">
    <property type="entry name" value="AAA"/>
    <property type="match status" value="1"/>
</dbReference>
<dbReference type="InterPro" id="IPR027417">
    <property type="entry name" value="P-loop_NTPase"/>
</dbReference>
<dbReference type="GO" id="GO:0005524">
    <property type="term" value="F:ATP binding"/>
    <property type="evidence" value="ECO:0007669"/>
    <property type="project" value="UniProtKB-KW"/>
</dbReference>
<dbReference type="EMBL" id="NBZD01000003">
    <property type="protein sequence ID" value="PNH18376.1"/>
    <property type="molecule type" value="Genomic_DNA"/>
</dbReference>
<evidence type="ECO:0000256" key="3">
    <source>
        <dbReference type="ARBA" id="ARBA00022840"/>
    </source>
</evidence>
<dbReference type="PANTHER" id="PTHR42711:SF17">
    <property type="entry name" value="ABC TRANSPORTER ATP-BINDING PROTEIN"/>
    <property type="match status" value="1"/>
</dbReference>
<keyword evidence="2" id="KW-0547">Nucleotide-binding</keyword>
<keyword evidence="3 5" id="KW-0067">ATP-binding</keyword>
<dbReference type="PROSITE" id="PS00211">
    <property type="entry name" value="ABC_TRANSPORTER_1"/>
    <property type="match status" value="1"/>
</dbReference>
<keyword evidence="1" id="KW-0813">Transport</keyword>
<evidence type="ECO:0000259" key="4">
    <source>
        <dbReference type="PROSITE" id="PS50893"/>
    </source>
</evidence>
<dbReference type="PROSITE" id="PS50893">
    <property type="entry name" value="ABC_TRANSPORTER_2"/>
    <property type="match status" value="1"/>
</dbReference>
<protein>
    <submittedName>
        <fullName evidence="5">ABC transporter ATP-binding protein</fullName>
    </submittedName>
</protein>
<dbReference type="InterPro" id="IPR003439">
    <property type="entry name" value="ABC_transporter-like_ATP-bd"/>
</dbReference>
<dbReference type="InterPro" id="IPR050763">
    <property type="entry name" value="ABC_transporter_ATP-binding"/>
</dbReference>
<accession>A0A2J8B0U7</accession>
<gene>
    <name evidence="5" type="ORF">B7R76_05910</name>
</gene>
<feature type="domain" description="ABC transporter" evidence="4">
    <location>
        <begin position="2"/>
        <end position="220"/>
    </location>
</feature>
<evidence type="ECO:0000256" key="1">
    <source>
        <dbReference type="ARBA" id="ARBA00022448"/>
    </source>
</evidence>
<reference evidence="6" key="1">
    <citation type="submission" date="2017-04" db="EMBL/GenBank/DDBJ databases">
        <authorList>
            <person name="Bumgarner R.E."/>
            <person name="Fredricks D.N."/>
            <person name="Srinivasan S."/>
        </authorList>
    </citation>
    <scope>NUCLEOTIDE SEQUENCE [LARGE SCALE GENOMIC DNA]</scope>
    <source>
        <strain evidence="6">KA00405</strain>
    </source>
</reference>
<proteinExistence type="predicted"/>
<sequence>MLKLDNVKVQFKDQVAVDLNREIDIATGERVGIIGSNGAGKTTLLKAILGIVPYSGRIISDVPMKAIGVHMQQNEYCEMVPIKVIMEMILGHSLKSDPQVQELIDFFDFSPCLTKRWKHLSGGQKQRLTLILVMARPSPLVMFDEVTSGLDFVTRDNLMRKLVTWYAGKETTLLITSHYYAELNNLADKILLIDHGQVVDYGSKEFLFKKYCGASVLTFPISTQGSAIAANHDLIIAPNGQIAIRCQSPEEELSVTAKLVAANINYQRTNHDIELISLNALARQNERKEERKENHE</sequence>
<dbReference type="Gene3D" id="3.40.50.300">
    <property type="entry name" value="P-loop containing nucleotide triphosphate hydrolases"/>
    <property type="match status" value="1"/>
</dbReference>
<dbReference type="RefSeq" id="WP_034575110.1">
    <property type="nucleotide sequence ID" value="NZ_NBZD01000003.1"/>
</dbReference>
<dbReference type="Proteomes" id="UP000236394">
    <property type="component" value="Unassembled WGS sequence"/>
</dbReference>
<dbReference type="AlphaFoldDB" id="A0A2J8B0U7"/>
<dbReference type="Pfam" id="PF00005">
    <property type="entry name" value="ABC_tran"/>
    <property type="match status" value="1"/>
</dbReference>
<dbReference type="InterPro" id="IPR003593">
    <property type="entry name" value="AAA+_ATPase"/>
</dbReference>
<dbReference type="SUPFAM" id="SSF52540">
    <property type="entry name" value="P-loop containing nucleoside triphosphate hydrolases"/>
    <property type="match status" value="1"/>
</dbReference>
<evidence type="ECO:0000256" key="2">
    <source>
        <dbReference type="ARBA" id="ARBA00022741"/>
    </source>
</evidence>
<name>A0A2J8B0U7_9FIRM</name>
<evidence type="ECO:0000313" key="6">
    <source>
        <dbReference type="Proteomes" id="UP000236394"/>
    </source>
</evidence>